<dbReference type="RefSeq" id="WP_039457839.1">
    <property type="nucleotide sequence ID" value="NZ_JSWE01000151.1"/>
</dbReference>
<proteinExistence type="predicted"/>
<feature type="compositionally biased region" description="Basic and acidic residues" evidence="1">
    <location>
        <begin position="19"/>
        <end position="49"/>
    </location>
</feature>
<name>A0A0C1QGM3_9RICK</name>
<feature type="region of interest" description="Disordered" evidence="1">
    <location>
        <begin position="19"/>
        <end position="73"/>
    </location>
</feature>
<dbReference type="EMBL" id="JSWE01000151">
    <property type="protein sequence ID" value="KIE04724.1"/>
    <property type="molecule type" value="Genomic_DNA"/>
</dbReference>
<sequence length="369" mass="41649">MHCETQRIIHLLWDLKEGSGYSNKEESGSKERFKAESTQPEDKGRKIYDEPVGPSIMPDMQGEEKTEKPSEEKGFFGRETEKYFSRKKVGEIIFGSTLILEVPKAAGGWILHMGGVGVKKLSDNFPEGSKVVDTLLEYVNKPVDFLIENMGKGYSWSKGNIIFLSGKVFGSEGGTKVAEGIGGVEREVGDIAAKFEPTEEQGYVLKFFEVIGLGKLFTSLTKHSVSKLVKDTKIDGKADVHVDTAGKAKVEGSDISEKVKLEREGVKQPIYSNDPYMEAIKEGGVHHGQYKRFMEQDINQLKKSIKSFDKNVAKHEEYIQNPKSHVPDWDLLDIEHKENKIKHWNNDIVRAKEFKYIAEKILESKFNKN</sequence>
<dbReference type="Proteomes" id="UP000031258">
    <property type="component" value="Unassembled WGS sequence"/>
</dbReference>
<accession>A0A0C1QGM3</accession>
<gene>
    <name evidence="2" type="ORF">NF27_GC00030</name>
</gene>
<dbReference type="AlphaFoldDB" id="A0A0C1QGM3"/>
<keyword evidence="3" id="KW-1185">Reference proteome</keyword>
<protein>
    <submittedName>
        <fullName evidence="2">Uncharacterized protein</fullName>
    </submittedName>
</protein>
<reference evidence="2 3" key="1">
    <citation type="submission" date="2014-11" db="EMBL/GenBank/DDBJ databases">
        <title>A Rickettsiales Symbiont of Amoebae With Ancient Features.</title>
        <authorList>
            <person name="Schulz F."/>
            <person name="Martijn J."/>
            <person name="Wascher F."/>
            <person name="Kostanjsek R."/>
            <person name="Ettema T.J."/>
            <person name="Horn M."/>
        </authorList>
    </citation>
    <scope>NUCLEOTIDE SEQUENCE [LARGE SCALE GENOMIC DNA]</scope>
    <source>
        <strain evidence="2 3">UWC36</strain>
    </source>
</reference>
<feature type="compositionally biased region" description="Basic and acidic residues" evidence="1">
    <location>
        <begin position="62"/>
        <end position="73"/>
    </location>
</feature>
<evidence type="ECO:0000313" key="2">
    <source>
        <dbReference type="EMBL" id="KIE04724.1"/>
    </source>
</evidence>
<dbReference type="STRING" id="86105.NF27_GC00030"/>
<comment type="caution">
    <text evidence="2">The sequence shown here is derived from an EMBL/GenBank/DDBJ whole genome shotgun (WGS) entry which is preliminary data.</text>
</comment>
<evidence type="ECO:0000313" key="3">
    <source>
        <dbReference type="Proteomes" id="UP000031258"/>
    </source>
</evidence>
<evidence type="ECO:0000256" key="1">
    <source>
        <dbReference type="SAM" id="MobiDB-lite"/>
    </source>
</evidence>
<organism evidence="2 3">
    <name type="scientific">Candidatus Jidaibacter acanthamoebae</name>
    <dbReference type="NCBI Taxonomy" id="86105"/>
    <lineage>
        <taxon>Bacteria</taxon>
        <taxon>Pseudomonadati</taxon>
        <taxon>Pseudomonadota</taxon>
        <taxon>Alphaproteobacteria</taxon>
        <taxon>Rickettsiales</taxon>
        <taxon>Candidatus Midichloriaceae</taxon>
        <taxon>Candidatus Jidaibacter</taxon>
    </lineage>
</organism>